<dbReference type="AlphaFoldDB" id="A0A124P9Y8"/>
<dbReference type="Pfam" id="PF16499">
    <property type="entry name" value="Melibiase_2"/>
    <property type="match status" value="1"/>
</dbReference>
<evidence type="ECO:0000256" key="5">
    <source>
        <dbReference type="ARBA" id="ARBA00023295"/>
    </source>
</evidence>
<evidence type="ECO:0000313" key="8">
    <source>
        <dbReference type="EMBL" id="KVE29964.1"/>
    </source>
</evidence>
<dbReference type="InterPro" id="IPR017853">
    <property type="entry name" value="GH"/>
</dbReference>
<dbReference type="GO" id="GO:0030246">
    <property type="term" value="F:carbohydrate binding"/>
    <property type="evidence" value="ECO:0007669"/>
    <property type="project" value="InterPro"/>
</dbReference>
<evidence type="ECO:0000256" key="2">
    <source>
        <dbReference type="ARBA" id="ARBA00022729"/>
    </source>
</evidence>
<dbReference type="PANTHER" id="PTHR11452">
    <property type="entry name" value="ALPHA-GALACTOSIDASE/ALPHA-N-ACETYLGALACTOSAMINIDASE"/>
    <property type="match status" value="1"/>
</dbReference>
<keyword evidence="2" id="KW-0732">Signal</keyword>
<dbReference type="PANTHER" id="PTHR11452:SF75">
    <property type="entry name" value="ALPHA-GALACTOSIDASE MEL1"/>
    <property type="match status" value="1"/>
</dbReference>
<dbReference type="InterPro" id="IPR041233">
    <property type="entry name" value="Melibiase_C"/>
</dbReference>
<dbReference type="CDD" id="cd04081">
    <property type="entry name" value="CBM35_galactosidase-like"/>
    <property type="match status" value="1"/>
</dbReference>
<evidence type="ECO:0000256" key="1">
    <source>
        <dbReference type="ARBA" id="ARBA00009743"/>
    </source>
</evidence>
<dbReference type="Proteomes" id="UP000062788">
    <property type="component" value="Unassembled WGS sequence"/>
</dbReference>
<name>A0A124P9Y8_9BURK</name>
<keyword evidence="4 6" id="KW-1015">Disulfide bond</keyword>
<gene>
    <name evidence="8" type="ORF">WS67_03580</name>
</gene>
<dbReference type="EMBL" id="LOWA01000008">
    <property type="protein sequence ID" value="KVE29964.1"/>
    <property type="molecule type" value="Genomic_DNA"/>
</dbReference>
<dbReference type="Pfam" id="PF22704">
    <property type="entry name" value="CBM13-like"/>
    <property type="match status" value="1"/>
</dbReference>
<organism evidence="8 9">
    <name type="scientific">Burkholderia singularis</name>
    <dbReference type="NCBI Taxonomy" id="1503053"/>
    <lineage>
        <taxon>Bacteria</taxon>
        <taxon>Pseudomonadati</taxon>
        <taxon>Pseudomonadota</taxon>
        <taxon>Betaproteobacteria</taxon>
        <taxon>Burkholderiales</taxon>
        <taxon>Burkholderiaceae</taxon>
        <taxon>Burkholderia</taxon>
        <taxon>pseudomallei group</taxon>
    </lineage>
</organism>
<dbReference type="SUPFAM" id="SSF49785">
    <property type="entry name" value="Galactose-binding domain-like"/>
    <property type="match status" value="1"/>
</dbReference>
<dbReference type="EC" id="3.2.1.22" evidence="6"/>
<dbReference type="RefSeq" id="WP_059512569.1">
    <property type="nucleotide sequence ID" value="NZ_LOWA01000008.1"/>
</dbReference>
<dbReference type="FunFam" id="2.60.40.1180:FF:000008">
    <property type="entry name" value="Alpha-galactosidase"/>
    <property type="match status" value="1"/>
</dbReference>
<dbReference type="Gene3D" id="3.20.20.70">
    <property type="entry name" value="Aldolase class I"/>
    <property type="match status" value="1"/>
</dbReference>
<evidence type="ECO:0000256" key="6">
    <source>
        <dbReference type="RuleBase" id="RU361168"/>
    </source>
</evidence>
<sequence>MGWSSWNSLEENVSFDTIKAQADGMVRLNRAIESGAKYEYVNIDEGWWTSGQRDANGNFIVDTRQWPGGMRAIAQYIHSQGLKAGIYIDAGPLGCGFRRDGTRFVGSDVAHYRTDFLQFAQWGFDFVKVDFCGGRDAGYDPQQAYTAIAAAIDEAYAKTGQRLTLSICDWGTIGSDRAFPDYNRGPWDWAPGVGRMWRTTDDIYKHDIGATQFARVIRNFNGNDWPEAQHTGYYNDPDMMIAGMGMSATQDRAHVSLWAIAGAPLILGNDLSKPLAADTLGLLTNPEVIAIDQDPLGLQGLKVAQSRDGTRQVWAKLLAGNGQRAVVLFNNSNTDAPMTFTWTQLGLAPAERATVRDVWARQDLGVATQSYTVPLVPAGGAVMLRVDGRDATGESERPDAFGGGIDESRMHCNSCDGGEDSDDGEDNASQRHRHATIRAHVKSHTTGGYIEIAYTNPHNETRYAQLAVNGGTPTALAFEPTSGAARTGAVIVYAGLKPGMNQIALSNVDTTKPMPGIRSVASVAGPVRLPAARPAYEAAAHANTLAGAARVQVCAGCASGQAVGQLGNGGTLTINRLAVPADGAYSVQIVFVNGDSVDRVAQISFNGAAPVPVTFPTTGNWATPSTLTVHGVLRAGRANTLTFSNPSAPAPAINGIDISAPQ</sequence>
<dbReference type="Gene3D" id="2.60.120.260">
    <property type="entry name" value="Galactose-binding domain-like"/>
    <property type="match status" value="2"/>
</dbReference>
<dbReference type="InterPro" id="IPR013780">
    <property type="entry name" value="Glyco_hydro_b"/>
</dbReference>
<evidence type="ECO:0000313" key="9">
    <source>
        <dbReference type="Proteomes" id="UP000062788"/>
    </source>
</evidence>
<dbReference type="OrthoDB" id="9807519at2"/>
<evidence type="ECO:0000256" key="4">
    <source>
        <dbReference type="ARBA" id="ARBA00023157"/>
    </source>
</evidence>
<evidence type="ECO:0000259" key="7">
    <source>
        <dbReference type="PROSITE" id="PS51175"/>
    </source>
</evidence>
<dbReference type="InterPro" id="IPR008979">
    <property type="entry name" value="Galactose-bd-like_sf"/>
</dbReference>
<proteinExistence type="inferred from homology"/>
<dbReference type="Pfam" id="PF17801">
    <property type="entry name" value="Melibiase_C"/>
    <property type="match status" value="1"/>
</dbReference>
<evidence type="ECO:0000256" key="3">
    <source>
        <dbReference type="ARBA" id="ARBA00022801"/>
    </source>
</evidence>
<dbReference type="SUPFAM" id="SSF51011">
    <property type="entry name" value="Glycosyl hydrolase domain"/>
    <property type="match status" value="1"/>
</dbReference>
<dbReference type="GO" id="GO:0004557">
    <property type="term" value="F:alpha-galactosidase activity"/>
    <property type="evidence" value="ECO:0007669"/>
    <property type="project" value="UniProtKB-EC"/>
</dbReference>
<dbReference type="GO" id="GO:0005975">
    <property type="term" value="P:carbohydrate metabolic process"/>
    <property type="evidence" value="ECO:0007669"/>
    <property type="project" value="InterPro"/>
</dbReference>
<dbReference type="InterPro" id="IPR013785">
    <property type="entry name" value="Aldolase_TIM"/>
</dbReference>
<dbReference type="Gene3D" id="2.60.40.1180">
    <property type="entry name" value="Golgi alpha-mannosidase II"/>
    <property type="match status" value="1"/>
</dbReference>
<dbReference type="PROSITE" id="PS51175">
    <property type="entry name" value="CBM6"/>
    <property type="match status" value="1"/>
</dbReference>
<comment type="catalytic activity">
    <reaction evidence="6">
        <text>Hydrolysis of terminal, non-reducing alpha-D-galactose residues in alpha-D-galactosides, including galactose oligosaccharides, galactomannans and galactolipids.</text>
        <dbReference type="EC" id="3.2.1.22"/>
    </reaction>
</comment>
<keyword evidence="5 6" id="KW-0326">Glycosidase</keyword>
<dbReference type="InterPro" id="IPR002241">
    <property type="entry name" value="Glyco_hydro_27"/>
</dbReference>
<protein>
    <recommendedName>
        <fullName evidence="6">Alpha-galactosidase</fullName>
        <ecNumber evidence="6">3.2.1.22</ecNumber>
    </recommendedName>
    <alternativeName>
        <fullName evidence="6">Melibiase</fullName>
    </alternativeName>
</protein>
<accession>A0A124P9Y8</accession>
<keyword evidence="3 6" id="KW-0378">Hydrolase</keyword>
<dbReference type="PRINTS" id="PR00740">
    <property type="entry name" value="GLHYDRLASE27"/>
</dbReference>
<feature type="domain" description="CBM6" evidence="7">
    <location>
        <begin position="534"/>
        <end position="659"/>
    </location>
</feature>
<dbReference type="InterPro" id="IPR055240">
    <property type="entry name" value="CBM13-like"/>
</dbReference>
<dbReference type="CDD" id="cd14792">
    <property type="entry name" value="GH27"/>
    <property type="match status" value="1"/>
</dbReference>
<reference evidence="8 9" key="1">
    <citation type="submission" date="2015-11" db="EMBL/GenBank/DDBJ databases">
        <title>Expanding the genomic diversity of Burkholderia species for the development of highly accurate diagnostics.</title>
        <authorList>
            <person name="Sahl J."/>
            <person name="Keim P."/>
            <person name="Wagner D."/>
        </authorList>
    </citation>
    <scope>NUCLEOTIDE SEQUENCE [LARGE SCALE GENOMIC DNA]</scope>
    <source>
        <strain evidence="8 9">TSV85</strain>
    </source>
</reference>
<comment type="similarity">
    <text evidence="1 6">Belongs to the glycosyl hydrolase 27 family.</text>
</comment>
<dbReference type="InterPro" id="IPR005084">
    <property type="entry name" value="CBM6"/>
</dbReference>
<dbReference type="SUPFAM" id="SSF51445">
    <property type="entry name" value="(Trans)glycosidases"/>
    <property type="match status" value="1"/>
</dbReference>
<comment type="caution">
    <text evidence="8">The sequence shown here is derived from an EMBL/GenBank/DDBJ whole genome shotgun (WGS) entry which is preliminary data.</text>
</comment>
<keyword evidence="9" id="KW-1185">Reference proteome</keyword>